<dbReference type="Proteomes" id="UP000176700">
    <property type="component" value="Unassembled WGS sequence"/>
</dbReference>
<dbReference type="NCBIfam" id="TIGR00435">
    <property type="entry name" value="cysS"/>
    <property type="match status" value="1"/>
</dbReference>
<feature type="short sequence motif" description="'KMSKS' region" evidence="9">
    <location>
        <begin position="283"/>
        <end position="287"/>
    </location>
</feature>
<dbReference type="PANTHER" id="PTHR10890">
    <property type="entry name" value="CYSTEINYL-TRNA SYNTHETASE"/>
    <property type="match status" value="1"/>
</dbReference>
<feature type="binding site" evidence="9">
    <location>
        <position position="28"/>
    </location>
    <ligand>
        <name>Zn(2+)</name>
        <dbReference type="ChEBI" id="CHEBI:29105"/>
    </ligand>
</feature>
<evidence type="ECO:0000256" key="7">
    <source>
        <dbReference type="ARBA" id="ARBA00022917"/>
    </source>
</evidence>
<dbReference type="PRINTS" id="PR00983">
    <property type="entry name" value="TRNASYNTHCYS"/>
</dbReference>
<keyword evidence="7 9" id="KW-0648">Protein biosynthesis</keyword>
<comment type="catalytic activity">
    <reaction evidence="9">
        <text>tRNA(Cys) + L-cysteine + ATP = L-cysteinyl-tRNA(Cys) + AMP + diphosphate</text>
        <dbReference type="Rhea" id="RHEA:17773"/>
        <dbReference type="Rhea" id="RHEA-COMP:9661"/>
        <dbReference type="Rhea" id="RHEA-COMP:9679"/>
        <dbReference type="ChEBI" id="CHEBI:30616"/>
        <dbReference type="ChEBI" id="CHEBI:33019"/>
        <dbReference type="ChEBI" id="CHEBI:35235"/>
        <dbReference type="ChEBI" id="CHEBI:78442"/>
        <dbReference type="ChEBI" id="CHEBI:78517"/>
        <dbReference type="ChEBI" id="CHEBI:456215"/>
        <dbReference type="EC" id="6.1.1.16"/>
    </reaction>
</comment>
<proteinExistence type="inferred from homology"/>
<dbReference type="SUPFAM" id="SSF47323">
    <property type="entry name" value="Anticodon-binding domain of a subclass of class I aminoacyl-tRNA synthetases"/>
    <property type="match status" value="1"/>
</dbReference>
<reference evidence="11 12" key="1">
    <citation type="journal article" date="2016" name="Nat. Commun.">
        <title>Thousands of microbial genomes shed light on interconnected biogeochemical processes in an aquifer system.</title>
        <authorList>
            <person name="Anantharaman K."/>
            <person name="Brown C.T."/>
            <person name="Hug L.A."/>
            <person name="Sharon I."/>
            <person name="Castelle C.J."/>
            <person name="Probst A.J."/>
            <person name="Thomas B.C."/>
            <person name="Singh A."/>
            <person name="Wilkins M.J."/>
            <person name="Karaoz U."/>
            <person name="Brodie E.L."/>
            <person name="Williams K.H."/>
            <person name="Hubbard S.S."/>
            <person name="Banfield J.F."/>
        </authorList>
    </citation>
    <scope>NUCLEOTIDE SEQUENCE [LARGE SCALE GENOMIC DNA]</scope>
</reference>
<keyword evidence="3 9" id="KW-0479">Metal-binding</keyword>
<sequence length="471" mass="54567">MLRFYNTLTKKIEAFKSLKKRTVGMYTCGPTVYQHSHLGNLRTYIFQDLVKRTLLIMEYRVKQVINITDVGHLTSDADTGEDKIEQEARKKNKSAHTIARFYEQEFKKDIKALNILQPDAFPRASEHIKEQITLIKQLQQKGYTYKTNDGIYFNTRTFKKYGILAGMNVKGVKAGARVSIKDKKSINDFALWKFSPSLESGRKRQMEWKSPWGTGFPGWHIECSAMSMKYLGDSFDIHIGGIDHVPIHHTNEIAQSEAATGKQFVRYWLHPNLLMLKEKNKIRMGKSKGNAVLLKDLTAYGYSPLDFRYLTLTVHWRSPLLFHLEALDAARAARLGLIAYLKEAPAGKAQHIHKQKIQSCLENNLHTPKALAHIWKLIHRNEATKDLLLWADHVFGLSLYKESKKTLRIPKKIRELAKERESLRKRKQWKEADKIRSVIEKMGWSLRDTKKGYHIRAGSITIENVKRFHKI</sequence>
<keyword evidence="9" id="KW-0963">Cytoplasm</keyword>
<dbReference type="HAMAP" id="MF_00041">
    <property type="entry name" value="Cys_tRNA_synth"/>
    <property type="match status" value="1"/>
</dbReference>
<dbReference type="InterPro" id="IPR015803">
    <property type="entry name" value="Cys-tRNA-ligase"/>
</dbReference>
<feature type="domain" description="tRNA synthetases class I catalytic" evidence="10">
    <location>
        <begin position="15"/>
        <end position="330"/>
    </location>
</feature>
<feature type="binding site" evidence="9">
    <location>
        <position position="286"/>
    </location>
    <ligand>
        <name>ATP</name>
        <dbReference type="ChEBI" id="CHEBI:30616"/>
    </ligand>
</feature>
<evidence type="ECO:0000313" key="11">
    <source>
        <dbReference type="EMBL" id="OGZ42943.1"/>
    </source>
</evidence>
<evidence type="ECO:0000256" key="3">
    <source>
        <dbReference type="ARBA" id="ARBA00022723"/>
    </source>
</evidence>
<feature type="binding site" evidence="9">
    <location>
        <position position="223"/>
    </location>
    <ligand>
        <name>Zn(2+)</name>
        <dbReference type="ChEBI" id="CHEBI:29105"/>
    </ligand>
</feature>
<dbReference type="InterPro" id="IPR009080">
    <property type="entry name" value="tRNAsynth_Ia_anticodon-bd"/>
</dbReference>
<accession>A0A1G2FXZ0</accession>
<keyword evidence="5 9" id="KW-0862">Zinc</keyword>
<dbReference type="InterPro" id="IPR032678">
    <property type="entry name" value="tRNA-synt_1_cat_dom"/>
</dbReference>
<keyword evidence="6 9" id="KW-0067">ATP-binding</keyword>
<dbReference type="Gene3D" id="3.40.50.620">
    <property type="entry name" value="HUPs"/>
    <property type="match status" value="1"/>
</dbReference>
<dbReference type="GO" id="GO:0008270">
    <property type="term" value="F:zinc ion binding"/>
    <property type="evidence" value="ECO:0007669"/>
    <property type="project" value="UniProtKB-UniRule"/>
</dbReference>
<dbReference type="GO" id="GO:0006423">
    <property type="term" value="P:cysteinyl-tRNA aminoacylation"/>
    <property type="evidence" value="ECO:0007669"/>
    <property type="project" value="UniProtKB-UniRule"/>
</dbReference>
<evidence type="ECO:0000256" key="1">
    <source>
        <dbReference type="ARBA" id="ARBA00011245"/>
    </source>
</evidence>
<dbReference type="Gene3D" id="1.20.120.1910">
    <property type="entry name" value="Cysteine-tRNA ligase, C-terminal anti-codon recognition domain"/>
    <property type="match status" value="1"/>
</dbReference>
<comment type="cofactor">
    <cofactor evidence="9">
        <name>Zn(2+)</name>
        <dbReference type="ChEBI" id="CHEBI:29105"/>
    </cofactor>
    <text evidence="9">Binds 1 zinc ion per subunit.</text>
</comment>
<comment type="subcellular location">
    <subcellularLocation>
        <location evidence="9">Cytoplasm</location>
    </subcellularLocation>
</comment>
<dbReference type="EC" id="6.1.1.16" evidence="9"/>
<keyword evidence="2 9" id="KW-0436">Ligase</keyword>
<keyword evidence="4 9" id="KW-0547">Nucleotide-binding</keyword>
<dbReference type="PANTHER" id="PTHR10890:SF3">
    <property type="entry name" value="CYSTEINE--TRNA LIGASE, CYTOPLASMIC"/>
    <property type="match status" value="1"/>
</dbReference>
<name>A0A1G2FXZ0_9BACT</name>
<dbReference type="SUPFAM" id="SSF52374">
    <property type="entry name" value="Nucleotidylyl transferase"/>
    <property type="match status" value="1"/>
</dbReference>
<evidence type="ECO:0000256" key="8">
    <source>
        <dbReference type="ARBA" id="ARBA00023146"/>
    </source>
</evidence>
<protein>
    <recommendedName>
        <fullName evidence="9">Cysteine--tRNA ligase</fullName>
        <ecNumber evidence="9">6.1.1.16</ecNumber>
    </recommendedName>
    <alternativeName>
        <fullName evidence="9">Cysteinyl-tRNA synthetase</fullName>
        <shortName evidence="9">CysRS</shortName>
    </alternativeName>
</protein>
<dbReference type="InterPro" id="IPR024909">
    <property type="entry name" value="Cys-tRNA/MSH_ligase"/>
</dbReference>
<dbReference type="GO" id="GO:0004817">
    <property type="term" value="F:cysteine-tRNA ligase activity"/>
    <property type="evidence" value="ECO:0007669"/>
    <property type="project" value="UniProtKB-UniRule"/>
</dbReference>
<comment type="similarity">
    <text evidence="9">Belongs to the class-I aminoacyl-tRNA synthetase family.</text>
</comment>
<comment type="subunit">
    <text evidence="1 9">Monomer.</text>
</comment>
<evidence type="ECO:0000259" key="10">
    <source>
        <dbReference type="Pfam" id="PF01406"/>
    </source>
</evidence>
<evidence type="ECO:0000256" key="2">
    <source>
        <dbReference type="ARBA" id="ARBA00022598"/>
    </source>
</evidence>
<organism evidence="11 12">
    <name type="scientific">Candidatus Ryanbacteria bacterium RIFCSPHIGHO2_01_45_13</name>
    <dbReference type="NCBI Taxonomy" id="1802112"/>
    <lineage>
        <taxon>Bacteria</taxon>
        <taxon>Candidatus Ryaniibacteriota</taxon>
    </lineage>
</organism>
<gene>
    <name evidence="9" type="primary">cysS</name>
    <name evidence="11" type="ORF">A2W41_02410</name>
</gene>
<dbReference type="Pfam" id="PF01406">
    <property type="entry name" value="tRNA-synt_1e"/>
    <property type="match status" value="1"/>
</dbReference>
<feature type="binding site" evidence="9">
    <location>
        <position position="248"/>
    </location>
    <ligand>
        <name>Zn(2+)</name>
        <dbReference type="ChEBI" id="CHEBI:29105"/>
    </ligand>
</feature>
<dbReference type="GO" id="GO:0005829">
    <property type="term" value="C:cytosol"/>
    <property type="evidence" value="ECO:0007669"/>
    <property type="project" value="TreeGrafter"/>
</dbReference>
<dbReference type="EMBL" id="MHNI01000012">
    <property type="protein sequence ID" value="OGZ42943.1"/>
    <property type="molecule type" value="Genomic_DNA"/>
</dbReference>
<evidence type="ECO:0000256" key="5">
    <source>
        <dbReference type="ARBA" id="ARBA00022833"/>
    </source>
</evidence>
<dbReference type="GO" id="GO:0005524">
    <property type="term" value="F:ATP binding"/>
    <property type="evidence" value="ECO:0007669"/>
    <property type="project" value="UniProtKB-UniRule"/>
</dbReference>
<dbReference type="InterPro" id="IPR014729">
    <property type="entry name" value="Rossmann-like_a/b/a_fold"/>
</dbReference>
<dbReference type="CDD" id="cd00672">
    <property type="entry name" value="CysRS_core"/>
    <property type="match status" value="1"/>
</dbReference>
<evidence type="ECO:0000256" key="4">
    <source>
        <dbReference type="ARBA" id="ARBA00022741"/>
    </source>
</evidence>
<dbReference type="AlphaFoldDB" id="A0A1G2FXZ0"/>
<evidence type="ECO:0000313" key="12">
    <source>
        <dbReference type="Proteomes" id="UP000176700"/>
    </source>
</evidence>
<evidence type="ECO:0000256" key="6">
    <source>
        <dbReference type="ARBA" id="ARBA00022840"/>
    </source>
</evidence>
<feature type="short sequence motif" description="'HIGH' region" evidence="9">
    <location>
        <begin position="30"/>
        <end position="40"/>
    </location>
</feature>
<feature type="binding site" evidence="9">
    <location>
        <position position="252"/>
    </location>
    <ligand>
        <name>Zn(2+)</name>
        <dbReference type="ChEBI" id="CHEBI:29105"/>
    </ligand>
</feature>
<comment type="caution">
    <text evidence="11">The sequence shown here is derived from an EMBL/GenBank/DDBJ whole genome shotgun (WGS) entry which is preliminary data.</text>
</comment>
<keyword evidence="8 9" id="KW-0030">Aminoacyl-tRNA synthetase</keyword>
<evidence type="ECO:0000256" key="9">
    <source>
        <dbReference type="HAMAP-Rule" id="MF_00041"/>
    </source>
</evidence>